<keyword evidence="5" id="KW-0175">Coiled coil</keyword>
<dbReference type="GO" id="GO:0008194">
    <property type="term" value="F:UDP-glycosyltransferase activity"/>
    <property type="evidence" value="ECO:0007669"/>
    <property type="project" value="InterPro"/>
</dbReference>
<dbReference type="Proteomes" id="UP000236291">
    <property type="component" value="Unassembled WGS sequence"/>
</dbReference>
<dbReference type="PANTHER" id="PTHR48045">
    <property type="entry name" value="UDP-GLYCOSYLTRANSFERASE 72B1"/>
    <property type="match status" value="1"/>
</dbReference>
<evidence type="ECO:0000256" key="4">
    <source>
        <dbReference type="RuleBase" id="RU362057"/>
    </source>
</evidence>
<dbReference type="SUPFAM" id="SSF53756">
    <property type="entry name" value="UDP-Glycosyltransferase/glycogen phosphorylase"/>
    <property type="match status" value="1"/>
</dbReference>
<evidence type="ECO:0000256" key="5">
    <source>
        <dbReference type="SAM" id="Coils"/>
    </source>
</evidence>
<dbReference type="PANTHER" id="PTHR48045:SF6">
    <property type="entry name" value="UDP-GLUCOSYLTRANSFERASE FAMILY PROTEIN"/>
    <property type="match status" value="1"/>
</dbReference>
<comment type="similarity">
    <text evidence="1 3">Belongs to the UDP-glycosyltransferase family.</text>
</comment>
<dbReference type="InterPro" id="IPR002213">
    <property type="entry name" value="UDP_glucos_trans"/>
</dbReference>
<dbReference type="AlphaFoldDB" id="A0A2K3M2C8"/>
<dbReference type="Gene3D" id="3.40.50.2000">
    <property type="entry name" value="Glycogen Phosphorylase B"/>
    <property type="match status" value="2"/>
</dbReference>
<gene>
    <name evidence="6" type="ORF">L195_g041011</name>
</gene>
<dbReference type="EMBL" id="ASHM01047611">
    <property type="protein sequence ID" value="PNX84946.1"/>
    <property type="molecule type" value="Genomic_DNA"/>
</dbReference>
<protein>
    <recommendedName>
        <fullName evidence="4">Glycosyltransferase</fullName>
        <ecNumber evidence="4">2.4.1.-</ecNumber>
    </recommendedName>
</protein>
<feature type="coiled-coil region" evidence="5">
    <location>
        <begin position="432"/>
        <end position="459"/>
    </location>
</feature>
<dbReference type="CDD" id="cd03784">
    <property type="entry name" value="GT1_Gtf-like"/>
    <property type="match status" value="1"/>
</dbReference>
<dbReference type="InterPro" id="IPR035595">
    <property type="entry name" value="UDP_glycos_trans_CS"/>
</dbReference>
<dbReference type="Pfam" id="PF00201">
    <property type="entry name" value="UDPGT"/>
    <property type="match status" value="1"/>
</dbReference>
<dbReference type="PROSITE" id="PS00375">
    <property type="entry name" value="UDPGT"/>
    <property type="match status" value="1"/>
</dbReference>
<keyword evidence="2 3" id="KW-0808">Transferase</keyword>
<keyword evidence="3" id="KW-0328">Glycosyltransferase</keyword>
<sequence length="481" mass="53401">MAKTSHIVVVSIPSFSHQSSIIEFCKRLIHLHHNIHVTCIFPIIDAPIQATLKLLESLPPSINYTFLPPINQQDLPQDGVTQIQLAVAQSMPSFRNSLQSLCSTNPVVALVADPLASQALEIAKEFNLLSFIYYPLSAMTTSLHLHLSTLHEQISCDYIDHPNPIRIPGCIPIHGQDLPGDFFHDRSSIAYKLFLQHSKNFSLANGLLVNTFSEMEESTIKALQEKYNTIENNTEVYLVGPIIQSGSESTKLKGSDCEKWLDKQKPNSVLFVCFGSGGTLSQEQLNELAFGLELSSVKFLWVLREPSNSSYVGPYSVGSDDDDDDDDDDAILKFLPHGFLERTKEQGLVVPFWAPQTQILSHTSTGGFLTHCGWNSILESVVFGVPMITWPLFGEQRMNAILLTEGLEVGLKVKFNDNGIADRNEIAEVIRALMLSEERSEIQQRIEALKDAATSALAEDGSSSRALSQFGIRMENLMLEK</sequence>
<reference evidence="6 7" key="1">
    <citation type="journal article" date="2014" name="Am. J. Bot.">
        <title>Genome assembly and annotation for red clover (Trifolium pratense; Fabaceae).</title>
        <authorList>
            <person name="Istvanek J."/>
            <person name="Jaros M."/>
            <person name="Krenek A."/>
            <person name="Repkova J."/>
        </authorList>
    </citation>
    <scope>NUCLEOTIDE SEQUENCE [LARGE SCALE GENOMIC DNA]</scope>
    <source>
        <strain evidence="7">cv. Tatra</strain>
        <tissue evidence="6">Young leaves</tissue>
    </source>
</reference>
<accession>A0A2K3M2C8</accession>
<reference evidence="6 7" key="2">
    <citation type="journal article" date="2017" name="Front. Plant Sci.">
        <title>Gene Classification and Mining of Molecular Markers Useful in Red Clover (Trifolium pratense) Breeding.</title>
        <authorList>
            <person name="Istvanek J."/>
            <person name="Dluhosova J."/>
            <person name="Dluhos P."/>
            <person name="Patkova L."/>
            <person name="Nedelnik J."/>
            <person name="Repkova J."/>
        </authorList>
    </citation>
    <scope>NUCLEOTIDE SEQUENCE [LARGE SCALE GENOMIC DNA]</scope>
    <source>
        <strain evidence="7">cv. Tatra</strain>
        <tissue evidence="6">Young leaves</tissue>
    </source>
</reference>
<evidence type="ECO:0000256" key="1">
    <source>
        <dbReference type="ARBA" id="ARBA00009995"/>
    </source>
</evidence>
<evidence type="ECO:0000313" key="7">
    <source>
        <dbReference type="Proteomes" id="UP000236291"/>
    </source>
</evidence>
<name>A0A2K3M2C8_TRIPR</name>
<comment type="caution">
    <text evidence="6">The sequence shown here is derived from an EMBL/GenBank/DDBJ whole genome shotgun (WGS) entry which is preliminary data.</text>
</comment>
<proteinExistence type="inferred from homology"/>
<dbReference type="EC" id="2.4.1.-" evidence="4"/>
<evidence type="ECO:0000256" key="2">
    <source>
        <dbReference type="ARBA" id="ARBA00022679"/>
    </source>
</evidence>
<dbReference type="FunFam" id="3.40.50.2000:FF:000054">
    <property type="entry name" value="Glycosyltransferase"/>
    <property type="match status" value="1"/>
</dbReference>
<evidence type="ECO:0000256" key="3">
    <source>
        <dbReference type="RuleBase" id="RU003718"/>
    </source>
</evidence>
<dbReference type="FunFam" id="3.40.50.2000:FF:000056">
    <property type="entry name" value="Glycosyltransferase"/>
    <property type="match status" value="1"/>
</dbReference>
<evidence type="ECO:0000313" key="6">
    <source>
        <dbReference type="EMBL" id="PNX84946.1"/>
    </source>
</evidence>
<organism evidence="6 7">
    <name type="scientific">Trifolium pratense</name>
    <name type="common">Red clover</name>
    <dbReference type="NCBI Taxonomy" id="57577"/>
    <lineage>
        <taxon>Eukaryota</taxon>
        <taxon>Viridiplantae</taxon>
        <taxon>Streptophyta</taxon>
        <taxon>Embryophyta</taxon>
        <taxon>Tracheophyta</taxon>
        <taxon>Spermatophyta</taxon>
        <taxon>Magnoliopsida</taxon>
        <taxon>eudicotyledons</taxon>
        <taxon>Gunneridae</taxon>
        <taxon>Pentapetalae</taxon>
        <taxon>rosids</taxon>
        <taxon>fabids</taxon>
        <taxon>Fabales</taxon>
        <taxon>Fabaceae</taxon>
        <taxon>Papilionoideae</taxon>
        <taxon>50 kb inversion clade</taxon>
        <taxon>NPAAA clade</taxon>
        <taxon>Hologalegina</taxon>
        <taxon>IRL clade</taxon>
        <taxon>Trifolieae</taxon>
        <taxon>Trifolium</taxon>
    </lineage>
</organism>